<organism evidence="1 2">
    <name type="scientific">Escherichia phage vB_EcoM_VR25</name>
    <dbReference type="NCBI Taxonomy" id="1567028"/>
    <lineage>
        <taxon>Viruses</taxon>
        <taxon>Duplodnaviria</taxon>
        <taxon>Heunggongvirae</taxon>
        <taxon>Uroviricota</taxon>
        <taxon>Caudoviricetes</taxon>
        <taxon>Pantevenvirales</taxon>
        <taxon>Straboviridae</taxon>
        <taxon>Tevenvirinae</taxon>
        <taxon>Gaprivervirus</taxon>
        <taxon>Gaprivervirus vr25</taxon>
    </lineage>
</organism>
<accession>A0A0A7HCV1</accession>
<protein>
    <submittedName>
        <fullName evidence="1">Baseplate hub distal subunit</fullName>
    </submittedName>
</protein>
<dbReference type="KEGG" id="vg:26636370"/>
<dbReference type="InterPro" id="IPR024342">
    <property type="entry name" value="Phage_T4_Gp28"/>
</dbReference>
<keyword evidence="2" id="KW-1185">Reference proteome</keyword>
<dbReference type="RefSeq" id="YP_009209950.1">
    <property type="nucleotide sequence ID" value="NC_028925.1"/>
</dbReference>
<sequence length="172" mass="19609">MNLKLILPTKKIQLGDKEIHVPKLGLKHHNLIKNEANPYAALRKVMQSIFPNLTAAESDFVSLHLLEFNGKLKDKREINGFTYKLDDVYICQRLEFSYQGKTFKFRSNKPYEEFGPVDNLLETLYLGEDVPDFLDMPAFVAKWADDITSTLAIPGPNGPVKGLLKIMELLNE</sequence>
<evidence type="ECO:0000313" key="2">
    <source>
        <dbReference type="Proteomes" id="UP000030717"/>
    </source>
</evidence>
<dbReference type="Proteomes" id="UP000030717">
    <property type="component" value="Segment"/>
</dbReference>
<evidence type="ECO:0000313" key="1">
    <source>
        <dbReference type="EMBL" id="AIZ02552.1"/>
    </source>
</evidence>
<gene>
    <name evidence="1" type="ORF">VR25_208</name>
</gene>
<reference evidence="1 2" key="1">
    <citation type="submission" date="2014-10" db="EMBL/GenBank/DDBJ databases">
        <title>VR bacteriophages - a small but diverse group of low-temperature viruses.</title>
        <authorList>
            <person name="Kaliniene L."/>
            <person name="Meskys R."/>
            <person name="Simoliunas E."/>
            <person name="Zajanckauskaite A."/>
            <person name="Truncaite L."/>
        </authorList>
    </citation>
    <scope>NUCLEOTIDE SEQUENCE [LARGE SCALE GENOMIC DNA]</scope>
</reference>
<dbReference type="Pfam" id="PF11110">
    <property type="entry name" value="Phage_hub_GP28"/>
    <property type="match status" value="1"/>
</dbReference>
<dbReference type="GeneID" id="26636370"/>
<proteinExistence type="predicted"/>
<name>A0A0A7HCV1_9CAUD</name>
<dbReference type="EMBL" id="KP007361">
    <property type="protein sequence ID" value="AIZ02552.1"/>
    <property type="molecule type" value="Genomic_DNA"/>
</dbReference>